<comment type="cofactor">
    <cofactor evidence="4">
        <name>Zn(2+)</name>
        <dbReference type="ChEBI" id="CHEBI:29105"/>
    </cofactor>
</comment>
<protein>
    <submittedName>
        <fullName evidence="6">L-iditol 2-dehydrogenase</fullName>
        <ecNumber evidence="6">1.1.1.14</ecNumber>
    </submittedName>
</protein>
<dbReference type="EC" id="1.1.1.14" evidence="6"/>
<dbReference type="SMART" id="SM00829">
    <property type="entry name" value="PKS_ER"/>
    <property type="match status" value="1"/>
</dbReference>
<dbReference type="PANTHER" id="PTHR43401">
    <property type="entry name" value="L-THREONINE 3-DEHYDROGENASE"/>
    <property type="match status" value="1"/>
</dbReference>
<dbReference type="SUPFAM" id="SSF50129">
    <property type="entry name" value="GroES-like"/>
    <property type="match status" value="1"/>
</dbReference>
<proteinExistence type="inferred from homology"/>
<dbReference type="PROSITE" id="PS00059">
    <property type="entry name" value="ADH_ZINC"/>
    <property type="match status" value="1"/>
</dbReference>
<evidence type="ECO:0000313" key="6">
    <source>
        <dbReference type="EMBL" id="MBP1931329.1"/>
    </source>
</evidence>
<dbReference type="InterPro" id="IPR050129">
    <property type="entry name" value="Zn_alcohol_dh"/>
</dbReference>
<dbReference type="InterPro" id="IPR013149">
    <property type="entry name" value="ADH-like_C"/>
</dbReference>
<dbReference type="Proteomes" id="UP001519343">
    <property type="component" value="Unassembled WGS sequence"/>
</dbReference>
<dbReference type="InterPro" id="IPR036291">
    <property type="entry name" value="NAD(P)-bd_dom_sf"/>
</dbReference>
<comment type="similarity">
    <text evidence="4">Belongs to the zinc-containing alcohol dehydrogenase family.</text>
</comment>
<evidence type="ECO:0000256" key="2">
    <source>
        <dbReference type="ARBA" id="ARBA00022833"/>
    </source>
</evidence>
<keyword evidence="7" id="KW-1185">Reference proteome</keyword>
<keyword evidence="2 4" id="KW-0862">Zinc</keyword>
<accession>A0ABS4GM53</accession>
<dbReference type="InterPro" id="IPR002328">
    <property type="entry name" value="ADH_Zn_CS"/>
</dbReference>
<dbReference type="Pfam" id="PF00107">
    <property type="entry name" value="ADH_zinc_N"/>
    <property type="match status" value="1"/>
</dbReference>
<dbReference type="Gene3D" id="3.40.50.720">
    <property type="entry name" value="NAD(P)-binding Rossmann-like Domain"/>
    <property type="match status" value="1"/>
</dbReference>
<dbReference type="GO" id="GO:0003939">
    <property type="term" value="F:L-iditol 2-dehydrogenase (NAD+) activity"/>
    <property type="evidence" value="ECO:0007669"/>
    <property type="project" value="UniProtKB-EC"/>
</dbReference>
<evidence type="ECO:0000256" key="1">
    <source>
        <dbReference type="ARBA" id="ARBA00022723"/>
    </source>
</evidence>
<evidence type="ECO:0000256" key="4">
    <source>
        <dbReference type="RuleBase" id="RU361277"/>
    </source>
</evidence>
<dbReference type="RefSeq" id="WP_209809398.1">
    <property type="nucleotide sequence ID" value="NZ_JAGGKT010000002.1"/>
</dbReference>
<organism evidence="6 7">
    <name type="scientific">Ammoniphilus resinae</name>
    <dbReference type="NCBI Taxonomy" id="861532"/>
    <lineage>
        <taxon>Bacteria</taxon>
        <taxon>Bacillati</taxon>
        <taxon>Bacillota</taxon>
        <taxon>Bacilli</taxon>
        <taxon>Bacillales</taxon>
        <taxon>Paenibacillaceae</taxon>
        <taxon>Aneurinibacillus group</taxon>
        <taxon>Ammoniphilus</taxon>
    </lineage>
</organism>
<reference evidence="6 7" key="1">
    <citation type="submission" date="2021-03" db="EMBL/GenBank/DDBJ databases">
        <title>Genomic Encyclopedia of Type Strains, Phase IV (KMG-IV): sequencing the most valuable type-strain genomes for metagenomic binning, comparative biology and taxonomic classification.</title>
        <authorList>
            <person name="Goeker M."/>
        </authorList>
    </citation>
    <scope>NUCLEOTIDE SEQUENCE [LARGE SCALE GENOMIC DNA]</scope>
    <source>
        <strain evidence="6 7">DSM 24738</strain>
    </source>
</reference>
<evidence type="ECO:0000313" key="7">
    <source>
        <dbReference type="Proteomes" id="UP001519343"/>
    </source>
</evidence>
<feature type="domain" description="Enoyl reductase (ER)" evidence="5">
    <location>
        <begin position="14"/>
        <end position="343"/>
    </location>
</feature>
<dbReference type="Gene3D" id="3.90.180.10">
    <property type="entry name" value="Medium-chain alcohol dehydrogenases, catalytic domain"/>
    <property type="match status" value="1"/>
</dbReference>
<dbReference type="EMBL" id="JAGGKT010000002">
    <property type="protein sequence ID" value="MBP1931329.1"/>
    <property type="molecule type" value="Genomic_DNA"/>
</dbReference>
<dbReference type="Pfam" id="PF08240">
    <property type="entry name" value="ADH_N"/>
    <property type="match status" value="1"/>
</dbReference>
<dbReference type="SUPFAM" id="SSF51735">
    <property type="entry name" value="NAD(P)-binding Rossmann-fold domains"/>
    <property type="match status" value="1"/>
</dbReference>
<keyword evidence="3 6" id="KW-0560">Oxidoreductase</keyword>
<dbReference type="InterPro" id="IPR011032">
    <property type="entry name" value="GroES-like_sf"/>
</dbReference>
<name>A0ABS4GM53_9BACL</name>
<comment type="caution">
    <text evidence="6">The sequence shown here is derived from an EMBL/GenBank/DDBJ whole genome shotgun (WGS) entry which is preliminary data.</text>
</comment>
<dbReference type="PANTHER" id="PTHR43401:SF2">
    <property type="entry name" value="L-THREONINE 3-DEHYDROGENASE"/>
    <property type="match status" value="1"/>
</dbReference>
<evidence type="ECO:0000256" key="3">
    <source>
        <dbReference type="ARBA" id="ARBA00023002"/>
    </source>
</evidence>
<sequence length="347" mass="37756">MQALQTMQAAFIEGPRKVQVGEVNIPKFGAQEVLIRVYCVGVCATDLEIYEGSMVYFKTGQASFPIIPGHEWAGEVVQIGSDVKGFTIGDRVVGETTIACGRCDYCIKGRYNLCPDRVENGVMGKDGACAEYMVYPAHALHKFDPSISFEEAALIETSAVAYRGVEKLKLTPNDHVLVIGAGPVGLLSVQMAKAFGAHKVTLLDLRENRLQMGQQLGADEMINLGILKDNEPIESFTAIVEATGNPAAVESVFSYAVPGARVCLMGLCGGKHAHINVDKLVTYDMEIHGSLGSPGVWEAVIKLYESGKVKAKELITHRLSFYEIEKAFEIMEQRDPSVIKILLSNKV</sequence>
<dbReference type="InterPro" id="IPR020843">
    <property type="entry name" value="ER"/>
</dbReference>
<gene>
    <name evidence="6" type="ORF">J2Z37_001326</name>
</gene>
<keyword evidence="1 4" id="KW-0479">Metal-binding</keyword>
<evidence type="ECO:0000259" key="5">
    <source>
        <dbReference type="SMART" id="SM00829"/>
    </source>
</evidence>
<dbReference type="InterPro" id="IPR013154">
    <property type="entry name" value="ADH-like_N"/>
</dbReference>